<accession>A0A7J6MYS2</accession>
<evidence type="ECO:0000256" key="1">
    <source>
        <dbReference type="ARBA" id="ARBA00004141"/>
    </source>
</evidence>
<gene>
    <name evidence="7" type="ORF">FOL47_006821</name>
</gene>
<evidence type="ECO:0000256" key="5">
    <source>
        <dbReference type="ARBA" id="ARBA00023136"/>
    </source>
</evidence>
<dbReference type="GO" id="GO:0016020">
    <property type="term" value="C:membrane"/>
    <property type="evidence" value="ECO:0007669"/>
    <property type="project" value="UniProtKB-SubCell"/>
</dbReference>
<keyword evidence="8" id="KW-1185">Reference proteome</keyword>
<evidence type="ECO:0000313" key="8">
    <source>
        <dbReference type="Proteomes" id="UP000591131"/>
    </source>
</evidence>
<evidence type="ECO:0008006" key="9">
    <source>
        <dbReference type="Google" id="ProtNLM"/>
    </source>
</evidence>
<dbReference type="PANTHER" id="PTHR12300:SF161">
    <property type="entry name" value="RECEPTOR EXPRESSION-ENHANCING PROTEIN"/>
    <property type="match status" value="1"/>
</dbReference>
<comment type="caution">
    <text evidence="7">The sequence shown here is derived from an EMBL/GenBank/DDBJ whole genome shotgun (WGS) entry which is preliminary data.</text>
</comment>
<dbReference type="OrthoDB" id="434647at2759"/>
<dbReference type="Proteomes" id="UP000591131">
    <property type="component" value="Unassembled WGS sequence"/>
</dbReference>
<name>A0A7J6MYS2_PERCH</name>
<evidence type="ECO:0000256" key="2">
    <source>
        <dbReference type="ARBA" id="ARBA00008573"/>
    </source>
</evidence>
<dbReference type="PANTHER" id="PTHR12300">
    <property type="entry name" value="HVA22-LIKE PROTEINS"/>
    <property type="match status" value="1"/>
</dbReference>
<sequence>MPIELGYATININDQPVRVALDSGSPVLSVLDENGMKVSSVSGPAKLIKPDASPRFHDGVVLEGIRRFGSVRLVLREYLGLAIWGPDSGLPAGRPKRRSCEPNDGALTYPHSWLDSVSFLDASGNLVSRTPFNYPVPPDATFSVIFDTGDAPIVTPNTELINRIVGLLTAALKRRGFTELKMKVMYRMVAEDELFIKSSAADYPPTLLFHVGTESSRMVSVKMPPYSYCRWTERECETWNARLGGNATISTAAERLHLTPVVGEGWRLLMGEVFLLLAGVAYLVIVLSLLTGVFVSPISNMIGAVYPLYRTVQLLSKDSPSEITAAGKELLMYWAIFDCLLVAEPFFNIVFFWLPYHNFYRPLIEVFLCLNDFAACSCVYDSCVKPLFNRALQFQDLFITPPVYVKDTGMLRKGEDVPEFREKAKRMAAMKNSKTATD</sequence>
<keyword evidence="3 6" id="KW-0812">Transmembrane</keyword>
<feature type="transmembrane region" description="Helical" evidence="6">
    <location>
        <begin position="273"/>
        <end position="295"/>
    </location>
</feature>
<dbReference type="AlphaFoldDB" id="A0A7J6MYS2"/>
<dbReference type="InterPro" id="IPR004345">
    <property type="entry name" value="TB2_DP1_HVA22"/>
</dbReference>
<evidence type="ECO:0000313" key="7">
    <source>
        <dbReference type="EMBL" id="KAF4676021.1"/>
    </source>
</evidence>
<organism evidence="7 8">
    <name type="scientific">Perkinsus chesapeaki</name>
    <name type="common">Clam parasite</name>
    <name type="synonym">Perkinsus andrewsi</name>
    <dbReference type="NCBI Taxonomy" id="330153"/>
    <lineage>
        <taxon>Eukaryota</taxon>
        <taxon>Sar</taxon>
        <taxon>Alveolata</taxon>
        <taxon>Perkinsozoa</taxon>
        <taxon>Perkinsea</taxon>
        <taxon>Perkinsida</taxon>
        <taxon>Perkinsidae</taxon>
        <taxon>Perkinsus</taxon>
    </lineage>
</organism>
<feature type="transmembrane region" description="Helical" evidence="6">
    <location>
        <begin position="331"/>
        <end position="354"/>
    </location>
</feature>
<dbReference type="Pfam" id="PF03134">
    <property type="entry name" value="TB2_DP1_HVA22"/>
    <property type="match status" value="1"/>
</dbReference>
<comment type="subcellular location">
    <subcellularLocation>
        <location evidence="1">Membrane</location>
        <topology evidence="1">Multi-pass membrane protein</topology>
    </subcellularLocation>
</comment>
<keyword evidence="4 6" id="KW-1133">Transmembrane helix</keyword>
<dbReference type="EMBL" id="JAAPAO010000039">
    <property type="protein sequence ID" value="KAF4676021.1"/>
    <property type="molecule type" value="Genomic_DNA"/>
</dbReference>
<proteinExistence type="inferred from homology"/>
<comment type="similarity">
    <text evidence="2">Belongs to the DP1 family.</text>
</comment>
<reference evidence="7 8" key="1">
    <citation type="submission" date="2020-04" db="EMBL/GenBank/DDBJ databases">
        <title>Perkinsus chesapeaki whole genome sequence.</title>
        <authorList>
            <person name="Bogema D.R."/>
        </authorList>
    </citation>
    <scope>NUCLEOTIDE SEQUENCE [LARGE SCALE GENOMIC DNA]</scope>
    <source>
        <strain evidence="7">ATCC PRA-425</strain>
    </source>
</reference>
<keyword evidence="5 6" id="KW-0472">Membrane</keyword>
<evidence type="ECO:0000256" key="6">
    <source>
        <dbReference type="SAM" id="Phobius"/>
    </source>
</evidence>
<evidence type="ECO:0000256" key="4">
    <source>
        <dbReference type="ARBA" id="ARBA00022989"/>
    </source>
</evidence>
<protein>
    <recommendedName>
        <fullName evidence="9">Receptor expression-enhancing protein 5</fullName>
    </recommendedName>
</protein>
<evidence type="ECO:0000256" key="3">
    <source>
        <dbReference type="ARBA" id="ARBA00022692"/>
    </source>
</evidence>